<keyword evidence="3" id="KW-1185">Reference proteome</keyword>
<evidence type="ECO:0000313" key="3">
    <source>
        <dbReference type="Proteomes" id="UP000482209"/>
    </source>
</evidence>
<dbReference type="EMBL" id="VUMT01000022">
    <property type="protein sequence ID" value="MSS64596.1"/>
    <property type="molecule type" value="Genomic_DNA"/>
</dbReference>
<comment type="caution">
    <text evidence="2">The sequence shown here is derived from an EMBL/GenBank/DDBJ whole genome shotgun (WGS) entry which is preliminary data.</text>
</comment>
<dbReference type="RefSeq" id="WP_154519989.1">
    <property type="nucleotide sequence ID" value="NZ_VUMT01000022.1"/>
</dbReference>
<sequence>MEASKGNKVYTIDELEKEQYRNNGYDIYDEDGEVVAYGKGKTIPYEQYAELKKQYEELKGQQEEPKKGKQTKKEGE</sequence>
<proteinExistence type="predicted"/>
<protein>
    <submittedName>
        <fullName evidence="2">Uncharacterized protein</fullName>
    </submittedName>
</protein>
<organism evidence="2 3">
    <name type="scientific">Velocimicrobium porci</name>
    <dbReference type="NCBI Taxonomy" id="2606634"/>
    <lineage>
        <taxon>Bacteria</taxon>
        <taxon>Bacillati</taxon>
        <taxon>Bacillota</taxon>
        <taxon>Clostridia</taxon>
        <taxon>Lachnospirales</taxon>
        <taxon>Lachnospiraceae</taxon>
        <taxon>Velocimicrobium</taxon>
    </lineage>
</organism>
<evidence type="ECO:0000256" key="1">
    <source>
        <dbReference type="SAM" id="MobiDB-lite"/>
    </source>
</evidence>
<reference evidence="2 3" key="1">
    <citation type="submission" date="2019-08" db="EMBL/GenBank/DDBJ databases">
        <title>In-depth cultivation of the pig gut microbiome towards novel bacterial diversity and tailored functional studies.</title>
        <authorList>
            <person name="Wylensek D."/>
            <person name="Hitch T.C.A."/>
            <person name="Clavel T."/>
        </authorList>
    </citation>
    <scope>NUCLEOTIDE SEQUENCE [LARGE SCALE GENOMIC DNA]</scope>
    <source>
        <strain evidence="2 3">WCA-693-APC-MOT-I</strain>
    </source>
</reference>
<accession>A0A6L5Y0D6</accession>
<dbReference type="AlphaFoldDB" id="A0A6L5Y0D6"/>
<dbReference type="Proteomes" id="UP000482209">
    <property type="component" value="Unassembled WGS sequence"/>
</dbReference>
<feature type="region of interest" description="Disordered" evidence="1">
    <location>
        <begin position="56"/>
        <end position="76"/>
    </location>
</feature>
<gene>
    <name evidence="2" type="ORF">FYJ58_12025</name>
</gene>
<name>A0A6L5Y0D6_9FIRM</name>
<evidence type="ECO:0000313" key="2">
    <source>
        <dbReference type="EMBL" id="MSS64596.1"/>
    </source>
</evidence>